<keyword evidence="1" id="KW-0805">Transcription regulation</keyword>
<evidence type="ECO:0000256" key="1">
    <source>
        <dbReference type="ARBA" id="ARBA00023015"/>
    </source>
</evidence>
<keyword evidence="2" id="KW-0238">DNA-binding</keyword>
<keyword evidence="6" id="KW-1185">Reference proteome</keyword>
<dbReference type="AlphaFoldDB" id="A0A1T5G5X9"/>
<protein>
    <submittedName>
        <fullName evidence="5">Transcriptional regulator, ArsR family</fullName>
    </submittedName>
</protein>
<dbReference type="EMBL" id="FUZA01000005">
    <property type="protein sequence ID" value="SKC03759.1"/>
    <property type="molecule type" value="Genomic_DNA"/>
</dbReference>
<dbReference type="OrthoDB" id="9800049at2"/>
<keyword evidence="3" id="KW-0804">Transcription</keyword>
<dbReference type="GO" id="GO:0003700">
    <property type="term" value="F:DNA-binding transcription factor activity"/>
    <property type="evidence" value="ECO:0007669"/>
    <property type="project" value="InterPro"/>
</dbReference>
<dbReference type="SMART" id="SM00418">
    <property type="entry name" value="HTH_ARSR"/>
    <property type="match status" value="1"/>
</dbReference>
<dbReference type="InterPro" id="IPR011991">
    <property type="entry name" value="ArsR-like_HTH"/>
</dbReference>
<name>A0A1T5G5X9_9BACT</name>
<evidence type="ECO:0000259" key="4">
    <source>
        <dbReference type="PROSITE" id="PS50987"/>
    </source>
</evidence>
<reference evidence="6" key="1">
    <citation type="submission" date="2017-02" db="EMBL/GenBank/DDBJ databases">
        <authorList>
            <person name="Varghese N."/>
            <person name="Submissions S."/>
        </authorList>
    </citation>
    <scope>NUCLEOTIDE SEQUENCE [LARGE SCALE GENOMIC DNA]</scope>
    <source>
        <strain evidence="6">DSM 22270</strain>
    </source>
</reference>
<dbReference type="PANTHER" id="PTHR33154:SF15">
    <property type="entry name" value="REGULATORY PROTEIN ARSR"/>
    <property type="match status" value="1"/>
</dbReference>
<dbReference type="Proteomes" id="UP000190897">
    <property type="component" value="Unassembled WGS sequence"/>
</dbReference>
<gene>
    <name evidence="5" type="ORF">SAMN05660293_03698</name>
</gene>
<dbReference type="CDD" id="cd00090">
    <property type="entry name" value="HTH_ARSR"/>
    <property type="match status" value="1"/>
</dbReference>
<dbReference type="STRING" id="651661.SAMN05660293_03698"/>
<accession>A0A1T5G5X9</accession>
<dbReference type="PRINTS" id="PR00778">
    <property type="entry name" value="HTHARSR"/>
</dbReference>
<evidence type="ECO:0000256" key="3">
    <source>
        <dbReference type="ARBA" id="ARBA00023163"/>
    </source>
</evidence>
<feature type="domain" description="HTH arsR-type" evidence="4">
    <location>
        <begin position="8"/>
        <end position="106"/>
    </location>
</feature>
<dbReference type="InterPro" id="IPR001845">
    <property type="entry name" value="HTH_ArsR_DNA-bd_dom"/>
</dbReference>
<dbReference type="PANTHER" id="PTHR33154">
    <property type="entry name" value="TRANSCRIPTIONAL REGULATOR, ARSR FAMILY"/>
    <property type="match status" value="1"/>
</dbReference>
<proteinExistence type="predicted"/>
<evidence type="ECO:0000313" key="5">
    <source>
        <dbReference type="EMBL" id="SKC03759.1"/>
    </source>
</evidence>
<evidence type="ECO:0000313" key="6">
    <source>
        <dbReference type="Proteomes" id="UP000190897"/>
    </source>
</evidence>
<dbReference type="RefSeq" id="WP_082216225.1">
    <property type="nucleotide sequence ID" value="NZ_FUZA01000005.1"/>
</dbReference>
<dbReference type="SUPFAM" id="SSF46785">
    <property type="entry name" value="Winged helix' DNA-binding domain"/>
    <property type="match status" value="1"/>
</dbReference>
<dbReference type="InterPro" id="IPR036390">
    <property type="entry name" value="WH_DNA-bd_sf"/>
</dbReference>
<dbReference type="PROSITE" id="PS50987">
    <property type="entry name" value="HTH_ARSR_2"/>
    <property type="match status" value="1"/>
</dbReference>
<dbReference type="GO" id="GO:0003677">
    <property type="term" value="F:DNA binding"/>
    <property type="evidence" value="ECO:0007669"/>
    <property type="project" value="UniProtKB-KW"/>
</dbReference>
<organism evidence="5 6">
    <name type="scientific">Dyadobacter psychrophilus</name>
    <dbReference type="NCBI Taxonomy" id="651661"/>
    <lineage>
        <taxon>Bacteria</taxon>
        <taxon>Pseudomonadati</taxon>
        <taxon>Bacteroidota</taxon>
        <taxon>Cytophagia</taxon>
        <taxon>Cytophagales</taxon>
        <taxon>Spirosomataceae</taxon>
        <taxon>Dyadobacter</taxon>
    </lineage>
</organism>
<sequence length="109" mass="11901">MGLTKTEIFTAQQNRIADLAKAFAHPARVAILQLLIARKACVCGDLVDELELAQATVSQHLKELKRIGIIHGEINPPRVCYCINPPVWEEARQAFGAILGSFDGVSCCN</sequence>
<dbReference type="InterPro" id="IPR051081">
    <property type="entry name" value="HTH_MetalResp_TranReg"/>
</dbReference>
<evidence type="ECO:0000256" key="2">
    <source>
        <dbReference type="ARBA" id="ARBA00023125"/>
    </source>
</evidence>
<dbReference type="InterPro" id="IPR036388">
    <property type="entry name" value="WH-like_DNA-bd_sf"/>
</dbReference>
<dbReference type="Pfam" id="PF01022">
    <property type="entry name" value="HTH_5"/>
    <property type="match status" value="1"/>
</dbReference>
<dbReference type="NCBIfam" id="NF033788">
    <property type="entry name" value="HTH_metalloreg"/>
    <property type="match status" value="1"/>
</dbReference>
<dbReference type="Gene3D" id="1.10.10.10">
    <property type="entry name" value="Winged helix-like DNA-binding domain superfamily/Winged helix DNA-binding domain"/>
    <property type="match status" value="1"/>
</dbReference>